<name>A0A8H5FEQ7_9AGAR</name>
<sequence>MPVDSRTKTEQLDTIKGVLTIPCCDLCYPSLLSRTRPGKPPAKQKRKAAIKKSDEPFLEVQKKLREWRQKTHKRDLQHTLIGASALLPNAMINDIASVGPIADLKRLEEVLGGRWGFIRDYGEQIVKELSNIVIPEVGNVPKASKRRRKVTGAEDGADEDGNPVKRARGDGSGDKEVVEAPVQEASGFVNLHPQAPYPYPPAYPYPTIQQPPHFTQPLYQQVWMNGPGGMGWYNIPIANHSQLQNLYYQPYSNQQDR</sequence>
<dbReference type="EMBL" id="JAACJM010000270">
    <property type="protein sequence ID" value="KAF5334091.1"/>
    <property type="molecule type" value="Genomic_DNA"/>
</dbReference>
<evidence type="ECO:0000313" key="3">
    <source>
        <dbReference type="Proteomes" id="UP000559256"/>
    </source>
</evidence>
<gene>
    <name evidence="2" type="ORF">D9758_018504</name>
</gene>
<protein>
    <submittedName>
        <fullName evidence="2">Uncharacterized protein</fullName>
    </submittedName>
</protein>
<proteinExistence type="predicted"/>
<comment type="caution">
    <text evidence="2">The sequence shown here is derived from an EMBL/GenBank/DDBJ whole genome shotgun (WGS) entry which is preliminary data.</text>
</comment>
<accession>A0A8H5FEQ7</accession>
<evidence type="ECO:0000313" key="2">
    <source>
        <dbReference type="EMBL" id="KAF5334091.1"/>
    </source>
</evidence>
<feature type="region of interest" description="Disordered" evidence="1">
    <location>
        <begin position="143"/>
        <end position="175"/>
    </location>
</feature>
<dbReference type="OrthoDB" id="10261556at2759"/>
<organism evidence="2 3">
    <name type="scientific">Tetrapyrgos nigripes</name>
    <dbReference type="NCBI Taxonomy" id="182062"/>
    <lineage>
        <taxon>Eukaryota</taxon>
        <taxon>Fungi</taxon>
        <taxon>Dikarya</taxon>
        <taxon>Basidiomycota</taxon>
        <taxon>Agaricomycotina</taxon>
        <taxon>Agaricomycetes</taxon>
        <taxon>Agaricomycetidae</taxon>
        <taxon>Agaricales</taxon>
        <taxon>Marasmiineae</taxon>
        <taxon>Marasmiaceae</taxon>
        <taxon>Tetrapyrgos</taxon>
    </lineage>
</organism>
<keyword evidence="3" id="KW-1185">Reference proteome</keyword>
<reference evidence="2 3" key="1">
    <citation type="journal article" date="2020" name="ISME J.">
        <title>Uncovering the hidden diversity of litter-decomposition mechanisms in mushroom-forming fungi.</title>
        <authorList>
            <person name="Floudas D."/>
            <person name="Bentzer J."/>
            <person name="Ahren D."/>
            <person name="Johansson T."/>
            <person name="Persson P."/>
            <person name="Tunlid A."/>
        </authorList>
    </citation>
    <scope>NUCLEOTIDE SEQUENCE [LARGE SCALE GENOMIC DNA]</scope>
    <source>
        <strain evidence="2 3">CBS 291.85</strain>
    </source>
</reference>
<evidence type="ECO:0000256" key="1">
    <source>
        <dbReference type="SAM" id="MobiDB-lite"/>
    </source>
</evidence>
<dbReference type="Proteomes" id="UP000559256">
    <property type="component" value="Unassembled WGS sequence"/>
</dbReference>
<dbReference type="AlphaFoldDB" id="A0A8H5FEQ7"/>